<comment type="caution">
    <text evidence="1">The sequence shown here is derived from an EMBL/GenBank/DDBJ whole genome shotgun (WGS) entry which is preliminary data.</text>
</comment>
<dbReference type="Pfam" id="PF12006">
    <property type="entry name" value="DUF3500"/>
    <property type="match status" value="1"/>
</dbReference>
<dbReference type="EMBL" id="VCAU01000124">
    <property type="protein sequence ID" value="KAF9884375.1"/>
    <property type="molecule type" value="Genomic_DNA"/>
</dbReference>
<accession>A0AAD4CDC7</accession>
<dbReference type="AlphaFoldDB" id="A0AAD4CDC7"/>
<reference evidence="1" key="2">
    <citation type="submission" date="2020-02" db="EMBL/GenBank/DDBJ databases">
        <authorList>
            <person name="Gilchrist C.L.M."/>
            <person name="Chooi Y.-H."/>
        </authorList>
    </citation>
    <scope>NUCLEOTIDE SEQUENCE</scope>
    <source>
        <strain evidence="1">MST-FP2251</strain>
    </source>
</reference>
<dbReference type="Proteomes" id="UP001194746">
    <property type="component" value="Unassembled WGS sequence"/>
</dbReference>
<evidence type="ECO:0000313" key="1">
    <source>
        <dbReference type="EMBL" id="KAF9884375.1"/>
    </source>
</evidence>
<organism evidence="1 2">
    <name type="scientific">Aspergillus nanangensis</name>
    <dbReference type="NCBI Taxonomy" id="2582783"/>
    <lineage>
        <taxon>Eukaryota</taxon>
        <taxon>Fungi</taxon>
        <taxon>Dikarya</taxon>
        <taxon>Ascomycota</taxon>
        <taxon>Pezizomycotina</taxon>
        <taxon>Eurotiomycetes</taxon>
        <taxon>Eurotiomycetidae</taxon>
        <taxon>Eurotiales</taxon>
        <taxon>Aspergillaceae</taxon>
        <taxon>Aspergillus</taxon>
        <taxon>Aspergillus subgen. Circumdati</taxon>
    </lineage>
</organism>
<dbReference type="InterPro" id="IPR021889">
    <property type="entry name" value="DUF3500"/>
</dbReference>
<name>A0AAD4CDC7_ASPNN</name>
<protein>
    <recommendedName>
        <fullName evidence="3">DUF3500 domain-containing protein</fullName>
    </recommendedName>
</protein>
<dbReference type="PANTHER" id="PTHR37489:SF1">
    <property type="entry name" value="DUF3500 DOMAIN-CONTAINING PROTEIN"/>
    <property type="match status" value="1"/>
</dbReference>
<sequence length="434" mass="49662">MILPAETNQVKAFHFRVGTGKRTLTLREKVRIPPTSHHATRAERHHCSLSGSAPLELRVFEIKTIALTQDYLLFGYRHRKVAMDTPLAPANTATPFRDYIPSPDNPRSKELAQCDTYQWSANRLAEPFVADWQRKWTEVSNEPYRSITVDGNIIPDLYHLAEGKGEDGLRAPVEAMVATVQELLALDLPPAVRDSLSKPVDAIEWRRWLNPEIYAYRHGVRLEEVTDEICEAVYKMVISPVFMGAEPNVIDDGPHKGTELFVDQESTALGLMQSMDEATVRKVRIFNHLNGPEYPEGRFHRADQRHLGGTFQDNRVVPYEGVKVTSLTEPQQNQVWRLIELGLNFLPRGALAAKIAEIRRHWDETYFCWIGGRAVGDAFYYNIHSPVTMIEFDHHTGVFLNNKEPRPFHIHTLVRTPNGNDYGKELLRQYHARK</sequence>
<evidence type="ECO:0000313" key="2">
    <source>
        <dbReference type="Proteomes" id="UP001194746"/>
    </source>
</evidence>
<gene>
    <name evidence="1" type="ORF">FE257_001831</name>
</gene>
<reference evidence="1" key="1">
    <citation type="journal article" date="2019" name="Beilstein J. Org. Chem.">
        <title>Nanangenines: drimane sesquiterpenoids as the dominant metabolite cohort of a novel Australian fungus, Aspergillus nanangensis.</title>
        <authorList>
            <person name="Lacey H.J."/>
            <person name="Gilchrist C.L.M."/>
            <person name="Crombie A."/>
            <person name="Kalaitzis J.A."/>
            <person name="Vuong D."/>
            <person name="Rutledge P.J."/>
            <person name="Turner P."/>
            <person name="Pitt J.I."/>
            <person name="Lacey E."/>
            <person name="Chooi Y.H."/>
            <person name="Piggott A.M."/>
        </authorList>
    </citation>
    <scope>NUCLEOTIDE SEQUENCE</scope>
    <source>
        <strain evidence="1">MST-FP2251</strain>
    </source>
</reference>
<keyword evidence="2" id="KW-1185">Reference proteome</keyword>
<evidence type="ECO:0008006" key="3">
    <source>
        <dbReference type="Google" id="ProtNLM"/>
    </source>
</evidence>
<proteinExistence type="predicted"/>
<dbReference type="PANTHER" id="PTHR37489">
    <property type="entry name" value="DUF3500 DOMAIN-CONTAINING PROTEIN"/>
    <property type="match status" value="1"/>
</dbReference>